<dbReference type="AlphaFoldDB" id="A0A8H7VM75"/>
<feature type="non-terminal residue" evidence="3">
    <location>
        <position position="1"/>
    </location>
</feature>
<evidence type="ECO:0000259" key="2">
    <source>
        <dbReference type="Pfam" id="PF02014"/>
    </source>
</evidence>
<dbReference type="EMBL" id="JAEPRB010000004">
    <property type="protein sequence ID" value="KAG2227841.1"/>
    <property type="molecule type" value="Genomic_DNA"/>
</dbReference>
<name>A0A8H7VM75_9FUNG</name>
<keyword evidence="1" id="KW-0472">Membrane</keyword>
<proteinExistence type="predicted"/>
<comment type="caution">
    <text evidence="3">The sequence shown here is derived from an EMBL/GenBank/DDBJ whole genome shotgun (WGS) entry which is preliminary data.</text>
</comment>
<reference evidence="3 4" key="1">
    <citation type="submission" date="2020-12" db="EMBL/GenBank/DDBJ databases">
        <title>Metabolic potential, ecology and presence of endohyphal bacteria is reflected in genomic diversity of Mucoromycotina.</title>
        <authorList>
            <person name="Muszewska A."/>
            <person name="Okrasinska A."/>
            <person name="Steczkiewicz K."/>
            <person name="Drgas O."/>
            <person name="Orlowska M."/>
            <person name="Perlinska-Lenart U."/>
            <person name="Aleksandrzak-Piekarczyk T."/>
            <person name="Szatraj K."/>
            <person name="Zielenkiewicz U."/>
            <person name="Pilsyk S."/>
            <person name="Malc E."/>
            <person name="Mieczkowski P."/>
            <person name="Kruszewska J.S."/>
            <person name="Biernat P."/>
            <person name="Pawlowska J."/>
        </authorList>
    </citation>
    <scope>NUCLEOTIDE SEQUENCE [LARGE SCALE GENOMIC DNA]</scope>
    <source>
        <strain evidence="3 4">CBS 142.35</strain>
    </source>
</reference>
<protein>
    <recommendedName>
        <fullName evidence="2">Reelin domain-containing protein</fullName>
    </recommendedName>
</protein>
<keyword evidence="4" id="KW-1185">Reference proteome</keyword>
<keyword evidence="1" id="KW-1133">Transmembrane helix</keyword>
<keyword evidence="1" id="KW-0812">Transmembrane</keyword>
<dbReference type="InterPro" id="IPR002861">
    <property type="entry name" value="Reeler_dom"/>
</dbReference>
<evidence type="ECO:0000313" key="3">
    <source>
        <dbReference type="EMBL" id="KAG2227841.1"/>
    </source>
</evidence>
<accession>A0A8H7VM75</accession>
<sequence length="246" mass="28139">CDLELMSTIGHGPSKSTCKDCYNVQITQSTEYEPFTILVTSRQEYQGFIIQVKNSNNQTVGEFINFDEDVYYPVLCEEVDEEKHANDWAGSIGHVDAKLKSRPINLSWTSARKDVYDSTSNVFRIQGMIVMDYDNYDILPEYSFTIKKRRPIEHPVIPSVIVDTTTTTVITTATATKNIALPETTLIPPENPRQEQSVQDDSESTVLFLRVLCFILAVYFIMAIARRKWYQRRMPAADPEDFLKEG</sequence>
<organism evidence="3 4">
    <name type="scientific">Circinella minor</name>
    <dbReference type="NCBI Taxonomy" id="1195481"/>
    <lineage>
        <taxon>Eukaryota</taxon>
        <taxon>Fungi</taxon>
        <taxon>Fungi incertae sedis</taxon>
        <taxon>Mucoromycota</taxon>
        <taxon>Mucoromycotina</taxon>
        <taxon>Mucoromycetes</taxon>
        <taxon>Mucorales</taxon>
        <taxon>Lichtheimiaceae</taxon>
        <taxon>Circinella</taxon>
    </lineage>
</organism>
<dbReference type="OrthoDB" id="2269205at2759"/>
<feature type="transmembrane region" description="Helical" evidence="1">
    <location>
        <begin position="207"/>
        <end position="225"/>
    </location>
</feature>
<dbReference type="Pfam" id="PF02014">
    <property type="entry name" value="Reeler"/>
    <property type="match status" value="1"/>
</dbReference>
<feature type="domain" description="Reelin" evidence="2">
    <location>
        <begin position="10"/>
        <end position="135"/>
    </location>
</feature>
<evidence type="ECO:0000313" key="4">
    <source>
        <dbReference type="Proteomes" id="UP000646827"/>
    </source>
</evidence>
<evidence type="ECO:0000256" key="1">
    <source>
        <dbReference type="SAM" id="Phobius"/>
    </source>
</evidence>
<gene>
    <name evidence="3" type="ORF">INT45_002079</name>
</gene>
<dbReference type="Proteomes" id="UP000646827">
    <property type="component" value="Unassembled WGS sequence"/>
</dbReference>